<dbReference type="InParanoid" id="A0A3Q7F2Z3"/>
<name>A0A3Q7F2Z3_SOLLC</name>
<dbReference type="STRING" id="4081.A0A3Q7F2Z3"/>
<reference evidence="1" key="1">
    <citation type="journal article" date="2012" name="Nature">
        <title>The tomato genome sequence provides insights into fleshy fruit evolution.</title>
        <authorList>
            <consortium name="Tomato Genome Consortium"/>
        </authorList>
    </citation>
    <scope>NUCLEOTIDE SEQUENCE [LARGE SCALE GENOMIC DNA]</scope>
    <source>
        <strain evidence="1">cv. Heinz 1706</strain>
    </source>
</reference>
<dbReference type="CDD" id="cd09272">
    <property type="entry name" value="RNase_HI_RT_Ty1"/>
    <property type="match status" value="1"/>
</dbReference>
<dbReference type="PANTHER" id="PTHR11439:SF505">
    <property type="entry name" value="REVERSE TRANSCRIPTASE TY1_COPIA-TYPE DOMAIN-CONTAINING PROTEIN"/>
    <property type="match status" value="1"/>
</dbReference>
<dbReference type="AlphaFoldDB" id="A0A3Q7F2Z3"/>
<dbReference type="Proteomes" id="UP000004994">
    <property type="component" value="Chromosome 2"/>
</dbReference>
<keyword evidence="2" id="KW-1185">Reference proteome</keyword>
<evidence type="ECO:0000313" key="1">
    <source>
        <dbReference type="EnsemblPlants" id="Solyc02g071555.1.1"/>
    </source>
</evidence>
<organism evidence="1">
    <name type="scientific">Solanum lycopersicum</name>
    <name type="common">Tomato</name>
    <name type="synonym">Lycopersicon esculentum</name>
    <dbReference type="NCBI Taxonomy" id="4081"/>
    <lineage>
        <taxon>Eukaryota</taxon>
        <taxon>Viridiplantae</taxon>
        <taxon>Streptophyta</taxon>
        <taxon>Embryophyta</taxon>
        <taxon>Tracheophyta</taxon>
        <taxon>Spermatophyta</taxon>
        <taxon>Magnoliopsida</taxon>
        <taxon>eudicotyledons</taxon>
        <taxon>Gunneridae</taxon>
        <taxon>Pentapetalae</taxon>
        <taxon>asterids</taxon>
        <taxon>lamiids</taxon>
        <taxon>Solanales</taxon>
        <taxon>Solanaceae</taxon>
        <taxon>Solanoideae</taxon>
        <taxon>Solaneae</taxon>
        <taxon>Solanum</taxon>
        <taxon>Solanum subgen. Lycopersicon</taxon>
    </lineage>
</organism>
<dbReference type="PANTHER" id="PTHR11439">
    <property type="entry name" value="GAG-POL-RELATED RETROTRANSPOSON"/>
    <property type="match status" value="1"/>
</dbReference>
<evidence type="ECO:0008006" key="3">
    <source>
        <dbReference type="Google" id="ProtNLM"/>
    </source>
</evidence>
<reference evidence="1" key="2">
    <citation type="submission" date="2019-01" db="UniProtKB">
        <authorList>
            <consortium name="EnsemblPlants"/>
        </authorList>
    </citation>
    <scope>IDENTIFICATION</scope>
    <source>
        <strain evidence="1">cv. Heinz 1706</strain>
    </source>
</reference>
<proteinExistence type="predicted"/>
<sequence>MKCIHPTLFTVISEIQFTPDLDHIIPNEASPLPSLGRTTRSIHPPSYLKDYNCTLPKLNSSISTPNSQHSLTSIISDHNHFKIKDLGRLHYFLGLEILYRQNDALISQRRFTTNLLKEFDVMDCKVTNSPLDSTEKLTAADGKLLSDPTHYMNLIGNLNFLTNTRINISFSVQHLSQFMQSPRDTHLRSAYHVLRRSISGYLVLMGDCPISWKSKKQVTVSLSSAEAEYMAVR</sequence>
<dbReference type="Gramene" id="Solyc02g071555.1.1">
    <property type="protein sequence ID" value="Solyc02g071555.1.1"/>
    <property type="gene ID" value="Solyc02g071555.1"/>
</dbReference>
<protein>
    <recommendedName>
        <fullName evidence="3">Reverse transcriptase Ty1/copia-type domain-containing protein</fullName>
    </recommendedName>
</protein>
<dbReference type="EnsemblPlants" id="Solyc02g071555.1.1">
    <property type="protein sequence ID" value="Solyc02g071555.1.1"/>
    <property type="gene ID" value="Solyc02g071555.1"/>
</dbReference>
<accession>A0A3Q7F2Z3</accession>
<evidence type="ECO:0000313" key="2">
    <source>
        <dbReference type="Proteomes" id="UP000004994"/>
    </source>
</evidence>